<dbReference type="EMBL" id="FNVO01000001">
    <property type="protein sequence ID" value="SEF49498.1"/>
    <property type="molecule type" value="Genomic_DNA"/>
</dbReference>
<sequence length="419" mass="46366">MEDDLTDEAAYERVRSRQWRELPPLTRRRLLRASAGAGLAMTAAPFAPADPARAAASPIVKPLPPELFINHGTNAEMRWEAMRGQGYLTPADRFFVRNHVATPEIDVRTWRLKLWGSGLRGSPTLDAPVEFGYEDLLAMRAETLTAFIECTGNGRSLFASQQGQQVSGTPWKLGAAGVARWRGVRLSAVLERAGITPQAVDVMPRGLDADYVDKGENMGRVRRPLPVAKALKDVLLAYEMNGRPLPPDHGFPVRVVVPSWVGIASVKWVGDIEVSDQPLFSPWNTRYYRLFGAGHPPEGSAPLTRMGVKSAFELPWDARLPARSERVLHGRSWSGNGRIRQVEVSVDGGATWHRARLRGPRPAHGWTLWEYRWRCPGPGSYQLLARATDETGATQPDATPHNTLGYLFDAVARHPVTLV</sequence>
<dbReference type="PROSITE" id="PS51318">
    <property type="entry name" value="TAT"/>
    <property type="match status" value="1"/>
</dbReference>
<evidence type="ECO:0000259" key="5">
    <source>
        <dbReference type="Pfam" id="PF00174"/>
    </source>
</evidence>
<evidence type="ECO:0000256" key="1">
    <source>
        <dbReference type="ARBA" id="ARBA00001924"/>
    </source>
</evidence>
<dbReference type="InterPro" id="IPR005066">
    <property type="entry name" value="MoCF_OxRdtse_dimer"/>
</dbReference>
<dbReference type="PRINTS" id="PR00407">
    <property type="entry name" value="EUMOPTERIN"/>
</dbReference>
<evidence type="ECO:0000256" key="3">
    <source>
        <dbReference type="ARBA" id="ARBA00022723"/>
    </source>
</evidence>
<feature type="domain" description="Oxidoreductase molybdopterin-binding" evidence="5">
    <location>
        <begin position="99"/>
        <end position="283"/>
    </location>
</feature>
<dbReference type="GO" id="GO:0008482">
    <property type="term" value="F:sulfite oxidase activity"/>
    <property type="evidence" value="ECO:0007669"/>
    <property type="project" value="TreeGrafter"/>
</dbReference>
<dbReference type="GO" id="GO:0030151">
    <property type="term" value="F:molybdenum ion binding"/>
    <property type="evidence" value="ECO:0007669"/>
    <property type="project" value="InterPro"/>
</dbReference>
<dbReference type="SUPFAM" id="SSF56524">
    <property type="entry name" value="Oxidoreductase molybdopterin-binding domain"/>
    <property type="match status" value="1"/>
</dbReference>
<name>A0A1H5SHT1_9ACTN</name>
<reference evidence="8" key="1">
    <citation type="submission" date="2016-10" db="EMBL/GenBank/DDBJ databases">
        <authorList>
            <person name="Varghese N."/>
            <person name="Submissions S."/>
        </authorList>
    </citation>
    <scope>NUCLEOTIDE SEQUENCE [LARGE SCALE GENOMIC DNA]</scope>
    <source>
        <strain evidence="8">DSM 43163</strain>
    </source>
</reference>
<dbReference type="PANTHER" id="PTHR19372">
    <property type="entry name" value="SULFITE REDUCTASE"/>
    <property type="match status" value="1"/>
</dbReference>
<dbReference type="RefSeq" id="WP_103935664.1">
    <property type="nucleotide sequence ID" value="NZ_FNVO01000001.1"/>
</dbReference>
<evidence type="ECO:0000256" key="2">
    <source>
        <dbReference type="ARBA" id="ARBA00022505"/>
    </source>
</evidence>
<dbReference type="AlphaFoldDB" id="A0A1H5SHT1"/>
<dbReference type="PANTHER" id="PTHR19372:SF7">
    <property type="entry name" value="SULFITE OXIDASE, MITOCHONDRIAL"/>
    <property type="match status" value="1"/>
</dbReference>
<evidence type="ECO:0000256" key="4">
    <source>
        <dbReference type="ARBA" id="ARBA00023002"/>
    </source>
</evidence>
<dbReference type="Pfam" id="PF00174">
    <property type="entry name" value="Oxidored_molyb"/>
    <property type="match status" value="1"/>
</dbReference>
<dbReference type="GO" id="GO:0020037">
    <property type="term" value="F:heme binding"/>
    <property type="evidence" value="ECO:0007669"/>
    <property type="project" value="TreeGrafter"/>
</dbReference>
<accession>A0A1H5SHT1</accession>
<proteinExistence type="predicted"/>
<dbReference type="SUPFAM" id="SSF81296">
    <property type="entry name" value="E set domains"/>
    <property type="match status" value="1"/>
</dbReference>
<dbReference type="CDD" id="cd02110">
    <property type="entry name" value="SO_family_Moco_dimer"/>
    <property type="match status" value="1"/>
</dbReference>
<dbReference type="GO" id="GO:0006790">
    <property type="term" value="P:sulfur compound metabolic process"/>
    <property type="evidence" value="ECO:0007669"/>
    <property type="project" value="TreeGrafter"/>
</dbReference>
<comment type="cofactor">
    <cofactor evidence="1">
        <name>Mo-molybdopterin</name>
        <dbReference type="ChEBI" id="CHEBI:71302"/>
    </cofactor>
</comment>
<feature type="domain" description="Moybdenum cofactor oxidoreductase dimerisation" evidence="6">
    <location>
        <begin position="308"/>
        <end position="408"/>
    </location>
</feature>
<evidence type="ECO:0000313" key="7">
    <source>
        <dbReference type="EMBL" id="SEF49498.1"/>
    </source>
</evidence>
<dbReference type="InterPro" id="IPR036374">
    <property type="entry name" value="OxRdtase_Mopterin-bd_sf"/>
</dbReference>
<evidence type="ECO:0000313" key="8">
    <source>
        <dbReference type="Proteomes" id="UP000236723"/>
    </source>
</evidence>
<dbReference type="Pfam" id="PF03404">
    <property type="entry name" value="Mo-co_dimer"/>
    <property type="match status" value="1"/>
</dbReference>
<dbReference type="Gene3D" id="2.60.40.650">
    <property type="match status" value="1"/>
</dbReference>
<dbReference type="InterPro" id="IPR006311">
    <property type="entry name" value="TAT_signal"/>
</dbReference>
<keyword evidence="4" id="KW-0560">Oxidoreductase</keyword>
<dbReference type="Proteomes" id="UP000236723">
    <property type="component" value="Unassembled WGS sequence"/>
</dbReference>
<dbReference type="GO" id="GO:0043546">
    <property type="term" value="F:molybdopterin cofactor binding"/>
    <property type="evidence" value="ECO:0007669"/>
    <property type="project" value="TreeGrafter"/>
</dbReference>
<dbReference type="Gene3D" id="3.90.420.10">
    <property type="entry name" value="Oxidoreductase, molybdopterin-binding domain"/>
    <property type="match status" value="1"/>
</dbReference>
<evidence type="ECO:0000259" key="6">
    <source>
        <dbReference type="Pfam" id="PF03404"/>
    </source>
</evidence>
<keyword evidence="2" id="KW-0500">Molybdenum</keyword>
<dbReference type="InterPro" id="IPR000572">
    <property type="entry name" value="OxRdtase_Mopterin-bd_dom"/>
</dbReference>
<keyword evidence="8" id="KW-1185">Reference proteome</keyword>
<dbReference type="OrthoDB" id="9795587at2"/>
<dbReference type="InterPro" id="IPR008335">
    <property type="entry name" value="Mopterin_OxRdtase_euk"/>
</dbReference>
<dbReference type="InterPro" id="IPR014756">
    <property type="entry name" value="Ig_E-set"/>
</dbReference>
<organism evidence="7 8">
    <name type="scientific">Thermomonospora echinospora</name>
    <dbReference type="NCBI Taxonomy" id="1992"/>
    <lineage>
        <taxon>Bacteria</taxon>
        <taxon>Bacillati</taxon>
        <taxon>Actinomycetota</taxon>
        <taxon>Actinomycetes</taxon>
        <taxon>Streptosporangiales</taxon>
        <taxon>Thermomonosporaceae</taxon>
        <taxon>Thermomonospora</taxon>
    </lineage>
</organism>
<protein>
    <submittedName>
        <fullName evidence="7">Mo-co oxidoreductase dimerisation domain-containing protein</fullName>
    </submittedName>
</protein>
<keyword evidence="3" id="KW-0479">Metal-binding</keyword>
<gene>
    <name evidence="7" type="ORF">SAMN04489712_101193</name>
</gene>